<comment type="function">
    <text evidence="9">Site-specific tyrosine recombinase, which acts by catalyzing the cutting and rejoining of the recombining DNA molecules. The XerC-XerD complex is essential to convert dimers of the bacterial chromosome into monomers to permit their segregation at cell division. It also contributes to the segregational stability of plasmids.</text>
</comment>
<dbReference type="InterPro" id="IPR044068">
    <property type="entry name" value="CB"/>
</dbReference>
<dbReference type="GO" id="GO:0006313">
    <property type="term" value="P:DNA transposition"/>
    <property type="evidence" value="ECO:0007669"/>
    <property type="project" value="UniProtKB-UniRule"/>
</dbReference>
<name>A0A853DH07_9MICO</name>
<reference evidence="12 13" key="1">
    <citation type="submission" date="2020-07" db="EMBL/GenBank/DDBJ databases">
        <title>Sequencing the genomes of 1000 actinobacteria strains.</title>
        <authorList>
            <person name="Klenk H.-P."/>
        </authorList>
    </citation>
    <scope>NUCLEOTIDE SEQUENCE [LARGE SCALE GENOMIC DNA]</scope>
    <source>
        <strain evidence="12 13">DSM 29531</strain>
    </source>
</reference>
<evidence type="ECO:0000313" key="12">
    <source>
        <dbReference type="EMBL" id="NYJ74131.1"/>
    </source>
</evidence>
<dbReference type="PANTHER" id="PTHR30349">
    <property type="entry name" value="PHAGE INTEGRASE-RELATED"/>
    <property type="match status" value="1"/>
</dbReference>
<evidence type="ECO:0000256" key="1">
    <source>
        <dbReference type="ARBA" id="ARBA00004496"/>
    </source>
</evidence>
<dbReference type="Pfam" id="PF02899">
    <property type="entry name" value="Phage_int_SAM_1"/>
    <property type="match status" value="1"/>
</dbReference>
<dbReference type="Gene3D" id="1.10.150.130">
    <property type="match status" value="1"/>
</dbReference>
<dbReference type="GO" id="GO:0003677">
    <property type="term" value="F:DNA binding"/>
    <property type="evidence" value="ECO:0007669"/>
    <property type="project" value="UniProtKB-UniRule"/>
</dbReference>
<keyword evidence="5 9" id="KW-0229">DNA integration</keyword>
<sequence length="312" mass="33759">MTSDASDVSTAPSEVLESLPAFERHLRFEKGRSEHTVRAYLTDLHGLADFLSNAGVTALADIGLADLRSWLAEQDRAGAARTSIARRAAAARGFFRWARRTGRIEVDPALRLVSPARGHHLPAVLRRQEADELLTLAGTAADDSDPVRVRDHAMLELLYASGIRVGELVGLDVDDVDLSTGVVRVIGKGDKERTVPFGVPAADAMHRWISHRPTLVTPASGAAMFLGRRGGRVDPRTVRTSLTALVREMPQAPALGPHGLRHSAATHLLEGGADLRMVQELLGHASLSTTQIYTHVSVERLRASYTQAHPRA</sequence>
<evidence type="ECO:0000256" key="4">
    <source>
        <dbReference type="ARBA" id="ARBA00022829"/>
    </source>
</evidence>
<dbReference type="Gene3D" id="1.10.443.10">
    <property type="entry name" value="Intergrase catalytic core"/>
    <property type="match status" value="1"/>
</dbReference>
<dbReference type="HAMAP" id="MF_01808">
    <property type="entry name" value="Recomb_XerC_XerD"/>
    <property type="match status" value="1"/>
</dbReference>
<comment type="subcellular location">
    <subcellularLocation>
        <location evidence="1 9">Cytoplasm</location>
    </subcellularLocation>
</comment>
<feature type="active site" evidence="9">
    <location>
        <position position="261"/>
    </location>
</feature>
<gene>
    <name evidence="9" type="primary">xerC</name>
    <name evidence="12" type="ORF">HNR15_001094</name>
</gene>
<evidence type="ECO:0000256" key="3">
    <source>
        <dbReference type="ARBA" id="ARBA00022618"/>
    </source>
</evidence>
<feature type="domain" description="Core-binding (CB)" evidence="11">
    <location>
        <begin position="13"/>
        <end position="99"/>
    </location>
</feature>
<dbReference type="GO" id="GO:0007059">
    <property type="term" value="P:chromosome segregation"/>
    <property type="evidence" value="ECO:0007669"/>
    <property type="project" value="UniProtKB-UniRule"/>
</dbReference>
<dbReference type="InterPro" id="IPR004107">
    <property type="entry name" value="Integrase_SAM-like_N"/>
</dbReference>
<evidence type="ECO:0000313" key="13">
    <source>
        <dbReference type="Proteomes" id="UP000571817"/>
    </source>
</evidence>
<evidence type="ECO:0000256" key="2">
    <source>
        <dbReference type="ARBA" id="ARBA00022490"/>
    </source>
</evidence>
<feature type="active site" evidence="9">
    <location>
        <position position="164"/>
    </location>
</feature>
<evidence type="ECO:0000256" key="6">
    <source>
        <dbReference type="ARBA" id="ARBA00023125"/>
    </source>
</evidence>
<dbReference type="InterPro" id="IPR002104">
    <property type="entry name" value="Integrase_catalytic"/>
</dbReference>
<dbReference type="InterPro" id="IPR050090">
    <property type="entry name" value="Tyrosine_recombinase_XerCD"/>
</dbReference>
<comment type="similarity">
    <text evidence="9">Belongs to the 'phage' integrase family. XerC subfamily.</text>
</comment>
<evidence type="ECO:0000256" key="5">
    <source>
        <dbReference type="ARBA" id="ARBA00022908"/>
    </source>
</evidence>
<dbReference type="Pfam" id="PF00589">
    <property type="entry name" value="Phage_integrase"/>
    <property type="match status" value="1"/>
</dbReference>
<evidence type="ECO:0000256" key="8">
    <source>
        <dbReference type="ARBA" id="ARBA00023306"/>
    </source>
</evidence>
<accession>A0A853DH07</accession>
<keyword evidence="2 9" id="KW-0963">Cytoplasm</keyword>
<keyword evidence="8 9" id="KW-0131">Cell cycle</keyword>
<dbReference type="Proteomes" id="UP000571817">
    <property type="component" value="Unassembled WGS sequence"/>
</dbReference>
<dbReference type="InterPro" id="IPR023009">
    <property type="entry name" value="Tyrosine_recombinase_XerC/XerD"/>
</dbReference>
<dbReference type="EMBL" id="JACCFW010000001">
    <property type="protein sequence ID" value="NYJ74131.1"/>
    <property type="molecule type" value="Genomic_DNA"/>
</dbReference>
<dbReference type="CDD" id="cd00798">
    <property type="entry name" value="INT_XerDC_C"/>
    <property type="match status" value="1"/>
</dbReference>
<proteinExistence type="inferred from homology"/>
<dbReference type="GO" id="GO:0051301">
    <property type="term" value="P:cell division"/>
    <property type="evidence" value="ECO:0007669"/>
    <property type="project" value="UniProtKB-KW"/>
</dbReference>
<dbReference type="GO" id="GO:0009037">
    <property type="term" value="F:tyrosine-based site-specific recombinase activity"/>
    <property type="evidence" value="ECO:0007669"/>
    <property type="project" value="UniProtKB-UniRule"/>
</dbReference>
<feature type="active site" evidence="9">
    <location>
        <position position="188"/>
    </location>
</feature>
<dbReference type="PROSITE" id="PS51900">
    <property type="entry name" value="CB"/>
    <property type="match status" value="1"/>
</dbReference>
<dbReference type="InterPro" id="IPR013762">
    <property type="entry name" value="Integrase-like_cat_sf"/>
</dbReference>
<feature type="domain" description="Tyr recombinase" evidence="10">
    <location>
        <begin position="120"/>
        <end position="306"/>
    </location>
</feature>
<evidence type="ECO:0000256" key="9">
    <source>
        <dbReference type="HAMAP-Rule" id="MF_01808"/>
    </source>
</evidence>
<comment type="subunit">
    <text evidence="9">Forms a cyclic heterotetrameric complex composed of two molecules of XerC and two molecules of XerD.</text>
</comment>
<comment type="caution">
    <text evidence="12">The sequence shown here is derived from an EMBL/GenBank/DDBJ whole genome shotgun (WGS) entry which is preliminary data.</text>
</comment>
<dbReference type="RefSeq" id="WP_179479798.1">
    <property type="nucleotide sequence ID" value="NZ_JACCFW010000001.1"/>
</dbReference>
<keyword evidence="4 9" id="KW-0159">Chromosome partition</keyword>
<feature type="active site" evidence="9">
    <location>
        <position position="284"/>
    </location>
</feature>
<dbReference type="GO" id="GO:0005737">
    <property type="term" value="C:cytoplasm"/>
    <property type="evidence" value="ECO:0007669"/>
    <property type="project" value="UniProtKB-SubCell"/>
</dbReference>
<dbReference type="PANTHER" id="PTHR30349:SF77">
    <property type="entry name" value="TYROSINE RECOMBINASE XERC"/>
    <property type="match status" value="1"/>
</dbReference>
<evidence type="ECO:0000259" key="11">
    <source>
        <dbReference type="PROSITE" id="PS51900"/>
    </source>
</evidence>
<protein>
    <recommendedName>
        <fullName evidence="9">Tyrosine recombinase XerC</fullName>
    </recommendedName>
</protein>
<dbReference type="InterPro" id="IPR011010">
    <property type="entry name" value="DNA_brk_join_enz"/>
</dbReference>
<keyword evidence="6 9" id="KW-0238">DNA-binding</keyword>
<keyword evidence="13" id="KW-1185">Reference proteome</keyword>
<organism evidence="12 13">
    <name type="scientific">Allobranchiibius huperziae</name>
    <dbReference type="NCBI Taxonomy" id="1874116"/>
    <lineage>
        <taxon>Bacteria</taxon>
        <taxon>Bacillati</taxon>
        <taxon>Actinomycetota</taxon>
        <taxon>Actinomycetes</taxon>
        <taxon>Micrococcales</taxon>
        <taxon>Dermacoccaceae</taxon>
        <taxon>Allobranchiibius</taxon>
    </lineage>
</organism>
<evidence type="ECO:0000256" key="7">
    <source>
        <dbReference type="ARBA" id="ARBA00023172"/>
    </source>
</evidence>
<keyword evidence="7 9" id="KW-0233">DNA recombination</keyword>
<dbReference type="InterPro" id="IPR010998">
    <property type="entry name" value="Integrase_recombinase_N"/>
</dbReference>
<dbReference type="AlphaFoldDB" id="A0A853DH07"/>
<dbReference type="SUPFAM" id="SSF56349">
    <property type="entry name" value="DNA breaking-rejoining enzymes"/>
    <property type="match status" value="1"/>
</dbReference>
<keyword evidence="3 9" id="KW-0132">Cell division</keyword>
<feature type="active site" evidence="9">
    <location>
        <position position="258"/>
    </location>
</feature>
<feature type="active site" description="O-(3'-phospho-DNA)-tyrosine intermediate" evidence="9">
    <location>
        <position position="293"/>
    </location>
</feature>
<evidence type="ECO:0000259" key="10">
    <source>
        <dbReference type="PROSITE" id="PS51898"/>
    </source>
</evidence>
<dbReference type="NCBIfam" id="NF001399">
    <property type="entry name" value="PRK00283.1"/>
    <property type="match status" value="1"/>
</dbReference>
<dbReference type="PROSITE" id="PS51898">
    <property type="entry name" value="TYR_RECOMBINASE"/>
    <property type="match status" value="1"/>
</dbReference>